<dbReference type="EMBL" id="SIRE01000026">
    <property type="protein sequence ID" value="TBL71391.1"/>
    <property type="molecule type" value="Genomic_DNA"/>
</dbReference>
<gene>
    <name evidence="2" type="ORF">EYB31_30340</name>
</gene>
<keyword evidence="1" id="KW-1133">Transmembrane helix</keyword>
<accession>A0A4Q9DKM2</accession>
<evidence type="ECO:0000313" key="2">
    <source>
        <dbReference type="EMBL" id="TBL71391.1"/>
    </source>
</evidence>
<dbReference type="RefSeq" id="WP_131017256.1">
    <property type="nucleotide sequence ID" value="NZ_SIRE01000026.1"/>
</dbReference>
<dbReference type="AlphaFoldDB" id="A0A4Q9DKM2"/>
<keyword evidence="3" id="KW-1185">Reference proteome</keyword>
<evidence type="ECO:0000256" key="1">
    <source>
        <dbReference type="SAM" id="Phobius"/>
    </source>
</evidence>
<sequence length="87" mass="10309">MKTIKRIPLLFPIFAVSQLAKYTVALFIFSFYWIPKGTYLLTRYALGFWSCDGCGKTYWANREYTVSGYWDHKHCHHCCDTRITEID</sequence>
<reference evidence="2 3" key="1">
    <citation type="submission" date="2019-02" db="EMBL/GenBank/DDBJ databases">
        <title>Paenibacillus sp. nov., isolated from surface-sterilized tissue of Thalictrum simplex L.</title>
        <authorList>
            <person name="Tuo L."/>
        </authorList>
    </citation>
    <scope>NUCLEOTIDE SEQUENCE [LARGE SCALE GENOMIC DNA]</scope>
    <source>
        <strain evidence="2 3">N2SHLJ1</strain>
    </source>
</reference>
<name>A0A4Q9DKM2_9BACL</name>
<evidence type="ECO:0000313" key="3">
    <source>
        <dbReference type="Proteomes" id="UP000293142"/>
    </source>
</evidence>
<keyword evidence="1" id="KW-0812">Transmembrane</keyword>
<keyword evidence="1" id="KW-0472">Membrane</keyword>
<feature type="transmembrane region" description="Helical" evidence="1">
    <location>
        <begin position="9"/>
        <end position="34"/>
    </location>
</feature>
<protein>
    <submittedName>
        <fullName evidence="2">Uncharacterized protein</fullName>
    </submittedName>
</protein>
<dbReference type="Proteomes" id="UP000293142">
    <property type="component" value="Unassembled WGS sequence"/>
</dbReference>
<organism evidence="2 3">
    <name type="scientific">Paenibacillus thalictri</name>
    <dbReference type="NCBI Taxonomy" id="2527873"/>
    <lineage>
        <taxon>Bacteria</taxon>
        <taxon>Bacillati</taxon>
        <taxon>Bacillota</taxon>
        <taxon>Bacilli</taxon>
        <taxon>Bacillales</taxon>
        <taxon>Paenibacillaceae</taxon>
        <taxon>Paenibacillus</taxon>
    </lineage>
</organism>
<proteinExistence type="predicted"/>
<comment type="caution">
    <text evidence="2">The sequence shown here is derived from an EMBL/GenBank/DDBJ whole genome shotgun (WGS) entry which is preliminary data.</text>
</comment>